<dbReference type="Proteomes" id="UP001060085">
    <property type="component" value="Linkage Group LG02"/>
</dbReference>
<proteinExistence type="predicted"/>
<gene>
    <name evidence="1" type="ORF">M9H77_08828</name>
</gene>
<comment type="caution">
    <text evidence="1">The sequence shown here is derived from an EMBL/GenBank/DDBJ whole genome shotgun (WGS) entry which is preliminary data.</text>
</comment>
<organism evidence="1 2">
    <name type="scientific">Catharanthus roseus</name>
    <name type="common">Madagascar periwinkle</name>
    <name type="synonym">Vinca rosea</name>
    <dbReference type="NCBI Taxonomy" id="4058"/>
    <lineage>
        <taxon>Eukaryota</taxon>
        <taxon>Viridiplantae</taxon>
        <taxon>Streptophyta</taxon>
        <taxon>Embryophyta</taxon>
        <taxon>Tracheophyta</taxon>
        <taxon>Spermatophyta</taxon>
        <taxon>Magnoliopsida</taxon>
        <taxon>eudicotyledons</taxon>
        <taxon>Gunneridae</taxon>
        <taxon>Pentapetalae</taxon>
        <taxon>asterids</taxon>
        <taxon>lamiids</taxon>
        <taxon>Gentianales</taxon>
        <taxon>Apocynaceae</taxon>
        <taxon>Rauvolfioideae</taxon>
        <taxon>Vinceae</taxon>
        <taxon>Catharanthinae</taxon>
        <taxon>Catharanthus</taxon>
    </lineage>
</organism>
<evidence type="ECO:0000313" key="2">
    <source>
        <dbReference type="Proteomes" id="UP001060085"/>
    </source>
</evidence>
<evidence type="ECO:0000313" key="1">
    <source>
        <dbReference type="EMBL" id="KAI5677878.1"/>
    </source>
</evidence>
<dbReference type="EMBL" id="CM044702">
    <property type="protein sequence ID" value="KAI5677878.1"/>
    <property type="molecule type" value="Genomic_DNA"/>
</dbReference>
<reference evidence="2" key="1">
    <citation type="journal article" date="2023" name="Nat. Plants">
        <title>Single-cell RNA sequencing provides a high-resolution roadmap for understanding the multicellular compartmentation of specialized metabolism.</title>
        <authorList>
            <person name="Sun S."/>
            <person name="Shen X."/>
            <person name="Li Y."/>
            <person name="Li Y."/>
            <person name="Wang S."/>
            <person name="Li R."/>
            <person name="Zhang H."/>
            <person name="Shen G."/>
            <person name="Guo B."/>
            <person name="Wei J."/>
            <person name="Xu J."/>
            <person name="St-Pierre B."/>
            <person name="Chen S."/>
            <person name="Sun C."/>
        </authorList>
    </citation>
    <scope>NUCLEOTIDE SEQUENCE [LARGE SCALE GENOMIC DNA]</scope>
</reference>
<accession>A0ACC0BZB7</accession>
<sequence>MAIRQGTHMPCTGLTKQALKYIFKIYFNVNIAPCCQRSRDTCLKRHPRSASIISNGLYVQEGMFVEKMDFTPFYYFDYPHIILFSTFELAPNSSVLALKSIHRAKNQRRIASNRSQVREKLLTSIGLDIVVFFIGIGLMHNPTKCYSQFLKSYLGVLLKKLRRTMIILSMGFGSMAQDERDSMLRMLRNVNQAAREIREHITSNRQENKSTGTKIRSSSLFDQTSHDSQSYSHAASSISGTMDPDARVLGLLPSTLPTV</sequence>
<protein>
    <submittedName>
        <fullName evidence="1">Uncharacterized protein</fullName>
    </submittedName>
</protein>
<name>A0ACC0BZB7_CATRO</name>
<keyword evidence="2" id="KW-1185">Reference proteome</keyword>